<keyword evidence="3" id="KW-1133">Transmembrane helix</keyword>
<dbReference type="Pfam" id="PF00112">
    <property type="entry name" value="Peptidase_C1"/>
    <property type="match status" value="1"/>
</dbReference>
<dbReference type="InterPro" id="IPR013128">
    <property type="entry name" value="Peptidase_C1A"/>
</dbReference>
<feature type="chain" id="PRO_5041959200" description="Peptidase C1A papain C-terminal domain-containing protein" evidence="4">
    <location>
        <begin position="19"/>
        <end position="456"/>
    </location>
</feature>
<evidence type="ECO:0000259" key="5">
    <source>
        <dbReference type="SMART" id="SM00645"/>
    </source>
</evidence>
<dbReference type="Gene3D" id="3.90.70.10">
    <property type="entry name" value="Cysteine proteinases"/>
    <property type="match status" value="1"/>
</dbReference>
<reference evidence="6" key="1">
    <citation type="submission" date="2023-08" db="EMBL/GenBank/DDBJ databases">
        <authorList>
            <person name="Audoor S."/>
            <person name="Bilcke G."/>
        </authorList>
    </citation>
    <scope>NUCLEOTIDE SEQUENCE</scope>
</reference>
<dbReference type="GO" id="GO:0008234">
    <property type="term" value="F:cysteine-type peptidase activity"/>
    <property type="evidence" value="ECO:0007669"/>
    <property type="project" value="InterPro"/>
</dbReference>
<keyword evidence="2" id="KW-0865">Zymogen</keyword>
<evidence type="ECO:0000256" key="3">
    <source>
        <dbReference type="SAM" id="Phobius"/>
    </source>
</evidence>
<keyword evidence="3" id="KW-0812">Transmembrane</keyword>
<evidence type="ECO:0000256" key="2">
    <source>
        <dbReference type="ARBA" id="ARBA00023145"/>
    </source>
</evidence>
<keyword evidence="4" id="KW-0732">Signal</keyword>
<protein>
    <recommendedName>
        <fullName evidence="5">Peptidase C1A papain C-terminal domain-containing protein</fullName>
    </recommendedName>
</protein>
<comment type="caution">
    <text evidence="6">The sequence shown here is derived from an EMBL/GenBank/DDBJ whole genome shotgun (WGS) entry which is preliminary data.</text>
</comment>
<feature type="domain" description="Peptidase C1A papain C-terminal" evidence="5">
    <location>
        <begin position="159"/>
        <end position="397"/>
    </location>
</feature>
<evidence type="ECO:0000256" key="4">
    <source>
        <dbReference type="SAM" id="SignalP"/>
    </source>
</evidence>
<name>A0AAD2FGQ8_9STRA</name>
<dbReference type="InterPro" id="IPR038765">
    <property type="entry name" value="Papain-like_cys_pep_sf"/>
</dbReference>
<dbReference type="PRINTS" id="PR00705">
    <property type="entry name" value="PAPAIN"/>
</dbReference>
<keyword evidence="7" id="KW-1185">Reference proteome</keyword>
<dbReference type="PANTHER" id="PTHR12411">
    <property type="entry name" value="CYSTEINE PROTEASE FAMILY C1-RELATED"/>
    <property type="match status" value="1"/>
</dbReference>
<dbReference type="GO" id="GO:0006508">
    <property type="term" value="P:proteolysis"/>
    <property type="evidence" value="ECO:0007669"/>
    <property type="project" value="InterPro"/>
</dbReference>
<evidence type="ECO:0000313" key="6">
    <source>
        <dbReference type="EMBL" id="CAJ1939223.1"/>
    </source>
</evidence>
<dbReference type="SUPFAM" id="SSF54001">
    <property type="entry name" value="Cysteine proteinases"/>
    <property type="match status" value="1"/>
</dbReference>
<organism evidence="6 7">
    <name type="scientific">Cylindrotheca closterium</name>
    <dbReference type="NCBI Taxonomy" id="2856"/>
    <lineage>
        <taxon>Eukaryota</taxon>
        <taxon>Sar</taxon>
        <taxon>Stramenopiles</taxon>
        <taxon>Ochrophyta</taxon>
        <taxon>Bacillariophyta</taxon>
        <taxon>Bacillariophyceae</taxon>
        <taxon>Bacillariophycidae</taxon>
        <taxon>Bacillariales</taxon>
        <taxon>Bacillariaceae</taxon>
        <taxon>Cylindrotheca</taxon>
    </lineage>
</organism>
<sequence>MKAFQVSLLLTLVPSIYGQGCTQDQDTFCEEQANKICALKSDGNPECAGCVANAVAFQSGCIPLDEIELFAYLEEFQVDYRTSISREERWALLRQSLQLISEHQARNPDRTYELGLTPASADNEQDLLHRSGLLPDLAASETATSAAFQAFSFNASNPIPSAVNWVNDGAVTPPKDQGRCAASWAIATAGAIEGAAAVSTGLLQSLSHQQFISCDSINLGCEGGDLVTAAAYAFEYEDRNPTGGIVSLATYPYTDSEGVATTGCAAPRRDIAVEVTSGKIVIPYNSLLSLEKRMENMKQQLSIQPVAVAIKSACPTFANYKSGILTTDGDCFCADSFCFDHAVLLVGYNDEDPIPYWIIKNSWSTDWGEGGYARIAQTDTGTAYGLFGIMTHGVVPEVPFAIRDQSVEPAVEDDDFEFEWWHIFLITVGAVLVLCCLFWTCANLLAPSPEHHKQEQ</sequence>
<dbReference type="InterPro" id="IPR039417">
    <property type="entry name" value="Peptidase_C1A_papain-like"/>
</dbReference>
<comment type="similarity">
    <text evidence="1">Belongs to the peptidase C1 family.</text>
</comment>
<gene>
    <name evidence="6" type="ORF">CYCCA115_LOCUS6489</name>
</gene>
<feature type="signal peptide" evidence="4">
    <location>
        <begin position="1"/>
        <end position="18"/>
    </location>
</feature>
<feature type="transmembrane region" description="Helical" evidence="3">
    <location>
        <begin position="420"/>
        <end position="446"/>
    </location>
</feature>
<dbReference type="AlphaFoldDB" id="A0AAD2FGQ8"/>
<dbReference type="SMART" id="SM00645">
    <property type="entry name" value="Pept_C1"/>
    <property type="match status" value="1"/>
</dbReference>
<proteinExistence type="inferred from homology"/>
<dbReference type="Proteomes" id="UP001295423">
    <property type="component" value="Unassembled WGS sequence"/>
</dbReference>
<evidence type="ECO:0000313" key="7">
    <source>
        <dbReference type="Proteomes" id="UP001295423"/>
    </source>
</evidence>
<keyword evidence="3" id="KW-0472">Membrane</keyword>
<accession>A0AAD2FGQ8</accession>
<dbReference type="EMBL" id="CAKOGP040000779">
    <property type="protein sequence ID" value="CAJ1939223.1"/>
    <property type="molecule type" value="Genomic_DNA"/>
</dbReference>
<dbReference type="CDD" id="cd02248">
    <property type="entry name" value="Peptidase_C1A"/>
    <property type="match status" value="1"/>
</dbReference>
<evidence type="ECO:0000256" key="1">
    <source>
        <dbReference type="ARBA" id="ARBA00008455"/>
    </source>
</evidence>
<dbReference type="InterPro" id="IPR000668">
    <property type="entry name" value="Peptidase_C1A_C"/>
</dbReference>